<dbReference type="InterPro" id="IPR036412">
    <property type="entry name" value="HAD-like_sf"/>
</dbReference>
<sequence length="347" mass="39691">MSKVLGFIPCRSGSKRIKNKNLLTFNSKSLIQNVYDFAELSKSIDDIVVSTDSSDYLNSFSKKGKFIDIGLRSKKNSTDKSTDIDVLKEVIQKLKIKGFDYKYVIHLRPTYPAISEKNIDDAYKLLLLNERATSLKSVEKLDLFYQKCLIEDDEDSSRLIGLDNDIFNISSSMPSQKCKNIYAQTAALDIYKIENILSGNLWGSYCLKYEFGNVNADIDEYFDLPHAYSALDQLDVFNNKKKGKQYEICFDIDGLLFSRTSDGNYSNAIPNKGAIEILSKLKNKGFVIILQTARGTKTGKNWFEVTKKQLENNNVPYDKLIFKKPGSDFYVDDRFISLRRLKKIFNI</sequence>
<evidence type="ECO:0000256" key="2">
    <source>
        <dbReference type="ARBA" id="ARBA00005141"/>
    </source>
</evidence>
<dbReference type="SUPFAM" id="SSF53448">
    <property type="entry name" value="Nucleotide-diphospho-sugar transferases"/>
    <property type="match status" value="1"/>
</dbReference>
<dbReference type="GO" id="GO:0006054">
    <property type="term" value="P:N-acetylneuraminate metabolic process"/>
    <property type="evidence" value="ECO:0007669"/>
    <property type="project" value="UniProtKB-UniPathway"/>
</dbReference>
<dbReference type="STRING" id="74546.PMT9312_1341"/>
<dbReference type="PANTHER" id="PTHR21485:SF6">
    <property type="entry name" value="N-ACYLNEURAMINATE CYTIDYLYLTRANSFERASE-RELATED"/>
    <property type="match status" value="1"/>
</dbReference>
<accession>Q319P4</accession>
<evidence type="ECO:0000256" key="3">
    <source>
        <dbReference type="ARBA" id="ARBA00010726"/>
    </source>
</evidence>
<dbReference type="eggNOG" id="COG0561">
    <property type="taxonomic scope" value="Bacteria"/>
</dbReference>
<gene>
    <name evidence="5" type="ordered locus">PMT9312_1341</name>
</gene>
<dbReference type="SUPFAM" id="SSF56784">
    <property type="entry name" value="HAD-like"/>
    <property type="match status" value="1"/>
</dbReference>
<dbReference type="CDD" id="cd02513">
    <property type="entry name" value="CMP-NeuAc_Synthase"/>
    <property type="match status" value="1"/>
</dbReference>
<dbReference type="InterPro" id="IPR029044">
    <property type="entry name" value="Nucleotide-diphossugar_trans"/>
</dbReference>
<organism evidence="5 6">
    <name type="scientific">Prochlorococcus marinus (strain MIT 9312)</name>
    <dbReference type="NCBI Taxonomy" id="74546"/>
    <lineage>
        <taxon>Bacteria</taxon>
        <taxon>Bacillati</taxon>
        <taxon>Cyanobacteriota</taxon>
        <taxon>Cyanophyceae</taxon>
        <taxon>Synechococcales</taxon>
        <taxon>Prochlorococcaceae</taxon>
        <taxon>Prochlorococcus</taxon>
    </lineage>
</organism>
<dbReference type="EC" id="2.7.7.43" evidence="4"/>
<reference evidence="6" key="1">
    <citation type="submission" date="2005-07" db="EMBL/GenBank/DDBJ databases">
        <title>Complete sequence of Prochlorococcus marinus str. MIT 9312.</title>
        <authorList>
            <consortium name="US DOE Joint Genome Institute"/>
            <person name="Copeland A."/>
            <person name="Lucas S."/>
            <person name="Lapidus A."/>
            <person name="Barry K."/>
            <person name="Detter J.C."/>
            <person name="Glavina T."/>
            <person name="Hammon N."/>
            <person name="Israni S."/>
            <person name="Pitluck S."/>
            <person name="Thiel J."/>
            <person name="Schmutz J."/>
            <person name="Larimer F."/>
            <person name="Land M."/>
            <person name="Kyrpides N."/>
            <person name="Lykidis A."/>
            <person name="Richardson P."/>
        </authorList>
    </citation>
    <scope>NUCLEOTIDE SEQUENCE [LARGE SCALE GENOMIC DNA]</scope>
    <source>
        <strain evidence="6">MIT 9312</strain>
    </source>
</reference>
<dbReference type="Pfam" id="PF02348">
    <property type="entry name" value="CTP_transf_3"/>
    <property type="match status" value="1"/>
</dbReference>
<dbReference type="InterPro" id="IPR050793">
    <property type="entry name" value="CMP-NeuNAc_synthase"/>
</dbReference>
<name>Q319P4_PROM9</name>
<evidence type="ECO:0000256" key="4">
    <source>
        <dbReference type="ARBA" id="ARBA00012491"/>
    </source>
</evidence>
<dbReference type="InterPro" id="IPR003329">
    <property type="entry name" value="Cytidylyl_trans"/>
</dbReference>
<proteinExistence type="inferred from homology"/>
<dbReference type="KEGG" id="pmi:PMT9312_1341"/>
<dbReference type="UniPathway" id="UPA00628"/>
<dbReference type="Gene3D" id="3.90.550.10">
    <property type="entry name" value="Spore Coat Polysaccharide Biosynthesis Protein SpsA, Chain A"/>
    <property type="match status" value="1"/>
</dbReference>
<dbReference type="HOGENOM" id="CLU_798919_0_0_3"/>
<dbReference type="Gene3D" id="3.40.50.1000">
    <property type="entry name" value="HAD superfamily/HAD-like"/>
    <property type="match status" value="1"/>
</dbReference>
<evidence type="ECO:0000256" key="1">
    <source>
        <dbReference type="ARBA" id="ARBA00001862"/>
    </source>
</evidence>
<dbReference type="OrthoDB" id="9805604at2"/>
<dbReference type="PANTHER" id="PTHR21485">
    <property type="entry name" value="HAD SUPERFAMILY MEMBERS CMAS AND KDSC"/>
    <property type="match status" value="1"/>
</dbReference>
<dbReference type="AlphaFoldDB" id="Q319P4"/>
<dbReference type="EMBL" id="CP000111">
    <property type="protein sequence ID" value="ABB50401.1"/>
    <property type="molecule type" value="Genomic_DNA"/>
</dbReference>
<dbReference type="GO" id="GO:0008781">
    <property type="term" value="F:N-acylneuraminate cytidylyltransferase activity"/>
    <property type="evidence" value="ECO:0007669"/>
    <property type="project" value="UniProtKB-EC"/>
</dbReference>
<dbReference type="eggNOG" id="COG1083">
    <property type="taxonomic scope" value="Bacteria"/>
</dbReference>
<dbReference type="RefSeq" id="WP_011376887.1">
    <property type="nucleotide sequence ID" value="NC_007577.1"/>
</dbReference>
<comment type="similarity">
    <text evidence="3">Belongs to the CMP-NeuNAc synthase family.</text>
</comment>
<comment type="catalytic activity">
    <reaction evidence="1">
        <text>an N-acylneuraminate + CTP = a CMP-N-acyl-beta-neuraminate + diphosphate</text>
        <dbReference type="Rhea" id="RHEA:11344"/>
        <dbReference type="ChEBI" id="CHEBI:33019"/>
        <dbReference type="ChEBI" id="CHEBI:37563"/>
        <dbReference type="ChEBI" id="CHEBI:60073"/>
        <dbReference type="ChEBI" id="CHEBI:68671"/>
        <dbReference type="EC" id="2.7.7.43"/>
    </reaction>
</comment>
<dbReference type="Proteomes" id="UP000002715">
    <property type="component" value="Chromosome"/>
</dbReference>
<comment type="pathway">
    <text evidence="2">Amino-sugar metabolism; N-acetylneuraminate metabolism.</text>
</comment>
<protein>
    <recommendedName>
        <fullName evidence="4">N-acylneuraminate cytidylyltransferase</fullName>
        <ecNumber evidence="4">2.7.7.43</ecNumber>
    </recommendedName>
</protein>
<dbReference type="InterPro" id="IPR023214">
    <property type="entry name" value="HAD_sf"/>
</dbReference>
<evidence type="ECO:0000313" key="6">
    <source>
        <dbReference type="Proteomes" id="UP000002715"/>
    </source>
</evidence>
<evidence type="ECO:0000313" key="5">
    <source>
        <dbReference type="EMBL" id="ABB50401.1"/>
    </source>
</evidence>